<feature type="transmembrane region" description="Helical" evidence="1">
    <location>
        <begin position="75"/>
        <end position="95"/>
    </location>
</feature>
<dbReference type="InterPro" id="IPR043519">
    <property type="entry name" value="NT_sf"/>
</dbReference>
<dbReference type="WBParaSite" id="Hba_06857">
    <property type="protein sequence ID" value="Hba_06857"/>
    <property type="gene ID" value="Hba_06857"/>
</dbReference>
<keyword evidence="1" id="KW-0812">Transmembrane</keyword>
<name>A0A1I7WNZ4_HETBA</name>
<evidence type="ECO:0000313" key="2">
    <source>
        <dbReference type="Proteomes" id="UP000095283"/>
    </source>
</evidence>
<feature type="transmembrane region" description="Helical" evidence="1">
    <location>
        <begin position="46"/>
        <end position="63"/>
    </location>
</feature>
<dbReference type="Proteomes" id="UP000095283">
    <property type="component" value="Unplaced"/>
</dbReference>
<reference evidence="3" key="1">
    <citation type="submission" date="2016-11" db="UniProtKB">
        <authorList>
            <consortium name="WormBaseParasite"/>
        </authorList>
    </citation>
    <scope>IDENTIFICATION</scope>
</reference>
<feature type="transmembrane region" description="Helical" evidence="1">
    <location>
        <begin position="107"/>
        <end position="124"/>
    </location>
</feature>
<organism evidence="2 3">
    <name type="scientific">Heterorhabditis bacteriophora</name>
    <name type="common">Entomopathogenic nematode worm</name>
    <dbReference type="NCBI Taxonomy" id="37862"/>
    <lineage>
        <taxon>Eukaryota</taxon>
        <taxon>Metazoa</taxon>
        <taxon>Ecdysozoa</taxon>
        <taxon>Nematoda</taxon>
        <taxon>Chromadorea</taxon>
        <taxon>Rhabditida</taxon>
        <taxon>Rhabditina</taxon>
        <taxon>Rhabditomorpha</taxon>
        <taxon>Strongyloidea</taxon>
        <taxon>Heterorhabditidae</taxon>
        <taxon>Heterorhabditis</taxon>
    </lineage>
</organism>
<keyword evidence="2" id="KW-1185">Reference proteome</keyword>
<evidence type="ECO:0000256" key="1">
    <source>
        <dbReference type="SAM" id="Phobius"/>
    </source>
</evidence>
<accession>A0A1I7WNZ4</accession>
<sequence length="424" mass="47774">MSLSLVLSPDMDDINIVKTSWSSPRTVEIAGRMMQFDTLYIGSNRGVIKVIEIVLCFISMILVGYSRPVHNERGLALIVSSNGIVLSFVLLLSYILTLNTRIHSTRWFIVVSIRSILFDYLLLISNLMKRRFLGSDVLCTDDYWSILVCFIYDILLSKPLGRNQSYLADCTFISSRHMLHQPIQMRPLQLLPQWLIVVLVKQLVNSKTAYSGPSSRYGSSQSNASSLGYGRAASTPTNQAAKTLAALTNSSNKTLTSSSYSNYDAAVYAAASSYLQSKATGTTNMWMSKKPGYLSNYMLCDNFIIYHLKVFKKIVFIVSKCVCCHRISLELLFIQVLRIAMHRISKNKKLSKILFRDGVAPKTEGLEDGAVDAPRDNDRLLKGVMRVGLLSKGLLLKGDKQQFNLFVIRWILLCCVHMCLHWLY</sequence>
<keyword evidence="1" id="KW-1133">Transmembrane helix</keyword>
<dbReference type="Gene3D" id="3.30.460.10">
    <property type="entry name" value="Beta Polymerase, domain 2"/>
    <property type="match status" value="1"/>
</dbReference>
<dbReference type="AlphaFoldDB" id="A0A1I7WNZ4"/>
<proteinExistence type="predicted"/>
<keyword evidence="1" id="KW-0472">Membrane</keyword>
<evidence type="ECO:0000313" key="3">
    <source>
        <dbReference type="WBParaSite" id="Hba_06857"/>
    </source>
</evidence>
<protein>
    <submittedName>
        <fullName evidence="3">G_PROTEIN_RECEP_F1_2 domain-containing protein</fullName>
    </submittedName>
</protein>